<keyword evidence="3" id="KW-0732">Signal</keyword>
<accession>A0ABQ3BR62</accession>
<comment type="caution">
    <text evidence="4">The sequence shown here is derived from an EMBL/GenBank/DDBJ whole genome shotgun (WGS) entry which is preliminary data.</text>
</comment>
<dbReference type="EMBL" id="BMXY01000001">
    <property type="protein sequence ID" value="GGZ54179.1"/>
    <property type="molecule type" value="Genomic_DNA"/>
</dbReference>
<evidence type="ECO:0000313" key="5">
    <source>
        <dbReference type="Proteomes" id="UP000643403"/>
    </source>
</evidence>
<keyword evidence="2" id="KW-0472">Membrane</keyword>
<dbReference type="PANTHER" id="PTHR35603">
    <property type="match status" value="1"/>
</dbReference>
<protein>
    <submittedName>
        <fullName evidence="4">Membrane protein</fullName>
    </submittedName>
</protein>
<comment type="subcellular location">
    <subcellularLocation>
        <location evidence="1">Membrane</location>
    </subcellularLocation>
</comment>
<sequence length="213" mass="22765">MKHLTAAVVALSMTAFAGAASAQQYSTYPADGYAAPGDYDYARVLRVTPVYDPRGYAASTGAERCTESRTYAGGYRDDRYNDAYDPSRDDRRYDGYGNVSRAPTQGGSTAATIIGGIVGAVVGSQVGGGSARYATSAIGTMVGSQVGKQIYDNAHRDQRVGRVVVCDPVQPGAYGRGATSYDVVYEYGGRQYTTRTSYDPGNRIRVRVDVRPE</sequence>
<dbReference type="InterPro" id="IPR051407">
    <property type="entry name" value="Bact_OM_lipoprot/Surf_antigen"/>
</dbReference>
<proteinExistence type="predicted"/>
<evidence type="ECO:0000256" key="3">
    <source>
        <dbReference type="SAM" id="SignalP"/>
    </source>
</evidence>
<dbReference type="RefSeq" id="WP_189446673.1">
    <property type="nucleotide sequence ID" value="NZ_BMXY01000001.1"/>
</dbReference>
<evidence type="ECO:0000313" key="4">
    <source>
        <dbReference type="EMBL" id="GGZ54179.1"/>
    </source>
</evidence>
<feature type="signal peptide" evidence="3">
    <location>
        <begin position="1"/>
        <end position="22"/>
    </location>
</feature>
<keyword evidence="5" id="KW-1185">Reference proteome</keyword>
<dbReference type="PANTHER" id="PTHR35603:SF2">
    <property type="entry name" value="OUTER MEMBRANE LIPOPROTEIN"/>
    <property type="match status" value="1"/>
</dbReference>
<organism evidence="4 5">
    <name type="scientific">Cognatilysobacter xinjiangensis</name>
    <dbReference type="NCBI Taxonomy" id="546892"/>
    <lineage>
        <taxon>Bacteria</taxon>
        <taxon>Pseudomonadati</taxon>
        <taxon>Pseudomonadota</taxon>
        <taxon>Gammaproteobacteria</taxon>
        <taxon>Lysobacterales</taxon>
        <taxon>Lysobacteraceae</taxon>
        <taxon>Cognatilysobacter</taxon>
    </lineage>
</organism>
<gene>
    <name evidence="4" type="ORF">GCM10008101_04180</name>
</gene>
<evidence type="ECO:0000256" key="1">
    <source>
        <dbReference type="ARBA" id="ARBA00004370"/>
    </source>
</evidence>
<name>A0ABQ3BR62_9GAMM</name>
<feature type="chain" id="PRO_5045317286" evidence="3">
    <location>
        <begin position="23"/>
        <end position="213"/>
    </location>
</feature>
<reference evidence="5" key="1">
    <citation type="journal article" date="2019" name="Int. J. Syst. Evol. Microbiol.">
        <title>The Global Catalogue of Microorganisms (GCM) 10K type strain sequencing project: providing services to taxonomists for standard genome sequencing and annotation.</title>
        <authorList>
            <consortium name="The Broad Institute Genomics Platform"/>
            <consortium name="The Broad Institute Genome Sequencing Center for Infectious Disease"/>
            <person name="Wu L."/>
            <person name="Ma J."/>
        </authorList>
    </citation>
    <scope>NUCLEOTIDE SEQUENCE [LARGE SCALE GENOMIC DNA]</scope>
    <source>
        <strain evidence="5">KCTC 22558</strain>
    </source>
</reference>
<dbReference type="Proteomes" id="UP000643403">
    <property type="component" value="Unassembled WGS sequence"/>
</dbReference>
<evidence type="ECO:0000256" key="2">
    <source>
        <dbReference type="ARBA" id="ARBA00023136"/>
    </source>
</evidence>